<dbReference type="Pfam" id="PF00293">
    <property type="entry name" value="NUDIX"/>
    <property type="match status" value="1"/>
</dbReference>
<gene>
    <name evidence="7" type="ORF">CVS29_15740</name>
</gene>
<comment type="cofactor">
    <cofactor evidence="2">
        <name>Mg(2+)</name>
        <dbReference type="ChEBI" id="CHEBI:18420"/>
    </cofactor>
</comment>
<comment type="cofactor">
    <cofactor evidence="1">
        <name>Mn(2+)</name>
        <dbReference type="ChEBI" id="CHEBI:29035"/>
    </cofactor>
</comment>
<keyword evidence="8" id="KW-1185">Reference proteome</keyword>
<dbReference type="PANTHER" id="PTHR12318:SF0">
    <property type="entry name" value="ACYL-COENZYME A DIPHOSPHATASE NUDT19"/>
    <property type="match status" value="1"/>
</dbReference>
<dbReference type="RefSeq" id="WP_110107269.1">
    <property type="nucleotide sequence ID" value="NZ_JACBZZ010000001.1"/>
</dbReference>
<evidence type="ECO:0000256" key="2">
    <source>
        <dbReference type="ARBA" id="ARBA00001946"/>
    </source>
</evidence>
<evidence type="ECO:0000256" key="3">
    <source>
        <dbReference type="ARBA" id="ARBA00022723"/>
    </source>
</evidence>
<dbReference type="PROSITE" id="PS51462">
    <property type="entry name" value="NUDIX"/>
    <property type="match status" value="1"/>
</dbReference>
<evidence type="ECO:0000313" key="8">
    <source>
        <dbReference type="Proteomes" id="UP000246303"/>
    </source>
</evidence>
<dbReference type="PANTHER" id="PTHR12318">
    <property type="entry name" value="TESTOSTERONE-REGULATED PROTEIN RP2"/>
    <property type="match status" value="1"/>
</dbReference>
<dbReference type="GO" id="GO:0016818">
    <property type="term" value="F:hydrolase activity, acting on acid anhydrides, in phosphorus-containing anhydrides"/>
    <property type="evidence" value="ECO:0007669"/>
    <property type="project" value="InterPro"/>
</dbReference>
<evidence type="ECO:0000313" key="7">
    <source>
        <dbReference type="EMBL" id="PXA64379.1"/>
    </source>
</evidence>
<dbReference type="Gene3D" id="3.90.79.10">
    <property type="entry name" value="Nucleoside Triphosphate Pyrophosphohydrolase"/>
    <property type="match status" value="2"/>
</dbReference>
<name>A0A2V3DPF4_9MICC</name>
<dbReference type="OrthoDB" id="7183442at2"/>
<evidence type="ECO:0000256" key="6">
    <source>
        <dbReference type="ARBA" id="ARBA00023211"/>
    </source>
</evidence>
<accession>A0A2V3DPF4</accession>
<comment type="caution">
    <text evidence="7">The sequence shown here is derived from an EMBL/GenBank/DDBJ whole genome shotgun (WGS) entry which is preliminary data.</text>
</comment>
<keyword evidence="6" id="KW-0464">Manganese</keyword>
<keyword evidence="5" id="KW-0460">Magnesium</keyword>
<reference evidence="7 8" key="1">
    <citation type="submission" date="2018-05" db="EMBL/GenBank/DDBJ databases">
        <title>Genetic diversity of glacier-inhabiting Cryobacterium bacteria in China and description of Cryobacterium mengkeensis sp. nov. and Arthrobacter glacialis sp. nov.</title>
        <authorList>
            <person name="Liu Q."/>
            <person name="Xin Y.-H."/>
        </authorList>
    </citation>
    <scope>NUCLEOTIDE SEQUENCE [LARGE SCALE GENOMIC DNA]</scope>
    <source>
        <strain evidence="7 8">GP3</strain>
    </source>
</reference>
<proteinExistence type="predicted"/>
<evidence type="ECO:0000256" key="5">
    <source>
        <dbReference type="ARBA" id="ARBA00022842"/>
    </source>
</evidence>
<dbReference type="Proteomes" id="UP000246303">
    <property type="component" value="Unassembled WGS sequence"/>
</dbReference>
<evidence type="ECO:0000256" key="1">
    <source>
        <dbReference type="ARBA" id="ARBA00001936"/>
    </source>
</evidence>
<dbReference type="InterPro" id="IPR039121">
    <property type="entry name" value="NUDT19"/>
</dbReference>
<dbReference type="EMBL" id="QHLZ01000012">
    <property type="protein sequence ID" value="PXA64379.1"/>
    <property type="molecule type" value="Genomic_DNA"/>
</dbReference>
<keyword evidence="4" id="KW-0378">Hydrolase</keyword>
<sequence length="236" mass="25767">METDARLAPLEDACTVVIVRDGELGLETLMLERPASSSSFGGAWVFPGGKVDPEDRVDRTGAALDELTAARVAGLRELAEETGQALRPDELIWLSQWTPMQALPRRFRTWFMLAPATAAQIVLNPAEHQRHAWLTPGQALARHARGEMKLVPPTWVTLHNLDGATSVQQALADAREHTALSYNTHWLMPPDGSRPSGVLWAGDEAYPGFRDGAGVGAGARHRLTITGLPWVFEHSN</sequence>
<dbReference type="GO" id="GO:0046872">
    <property type="term" value="F:metal ion binding"/>
    <property type="evidence" value="ECO:0007669"/>
    <property type="project" value="UniProtKB-KW"/>
</dbReference>
<organism evidence="7 8">
    <name type="scientific">Arthrobacter psychrochitiniphilus</name>
    <dbReference type="NCBI Taxonomy" id="291045"/>
    <lineage>
        <taxon>Bacteria</taxon>
        <taxon>Bacillati</taxon>
        <taxon>Actinomycetota</taxon>
        <taxon>Actinomycetes</taxon>
        <taxon>Micrococcales</taxon>
        <taxon>Micrococcaceae</taxon>
        <taxon>Arthrobacter</taxon>
    </lineage>
</organism>
<dbReference type="InterPro" id="IPR000086">
    <property type="entry name" value="NUDIX_hydrolase_dom"/>
</dbReference>
<dbReference type="SUPFAM" id="SSF55811">
    <property type="entry name" value="Nudix"/>
    <property type="match status" value="1"/>
</dbReference>
<keyword evidence="3" id="KW-0479">Metal-binding</keyword>
<dbReference type="InterPro" id="IPR015797">
    <property type="entry name" value="NUDIX_hydrolase-like_dom_sf"/>
</dbReference>
<dbReference type="CDD" id="cd18870">
    <property type="entry name" value="NUDIX_AcylCoAdiphos_Nudt19"/>
    <property type="match status" value="1"/>
</dbReference>
<protein>
    <submittedName>
        <fullName evidence="7">NUDIX domain-containing protein</fullName>
    </submittedName>
</protein>
<evidence type="ECO:0000256" key="4">
    <source>
        <dbReference type="ARBA" id="ARBA00022801"/>
    </source>
</evidence>
<dbReference type="AlphaFoldDB" id="A0A2V3DPF4"/>